<protein>
    <submittedName>
        <fullName evidence="1">Uncharacterized protein</fullName>
    </submittedName>
</protein>
<dbReference type="EMBL" id="JRRC01095552">
    <property type="protein sequence ID" value="KHF99808.1"/>
    <property type="molecule type" value="Genomic_DNA"/>
</dbReference>
<proteinExistence type="predicted"/>
<gene>
    <name evidence="1" type="ORF">F383_38584</name>
</gene>
<dbReference type="AlphaFoldDB" id="A0A0B0MK60"/>
<evidence type="ECO:0000313" key="1">
    <source>
        <dbReference type="EMBL" id="KHF99808.1"/>
    </source>
</evidence>
<accession>A0A0B0MK60</accession>
<dbReference type="Proteomes" id="UP000032142">
    <property type="component" value="Unassembled WGS sequence"/>
</dbReference>
<name>A0A0B0MK60_GOSAR</name>
<organism evidence="1 2">
    <name type="scientific">Gossypium arboreum</name>
    <name type="common">Tree cotton</name>
    <name type="synonym">Gossypium nanking</name>
    <dbReference type="NCBI Taxonomy" id="29729"/>
    <lineage>
        <taxon>Eukaryota</taxon>
        <taxon>Viridiplantae</taxon>
        <taxon>Streptophyta</taxon>
        <taxon>Embryophyta</taxon>
        <taxon>Tracheophyta</taxon>
        <taxon>Spermatophyta</taxon>
        <taxon>Magnoliopsida</taxon>
        <taxon>eudicotyledons</taxon>
        <taxon>Gunneridae</taxon>
        <taxon>Pentapetalae</taxon>
        <taxon>rosids</taxon>
        <taxon>malvids</taxon>
        <taxon>Malvales</taxon>
        <taxon>Malvaceae</taxon>
        <taxon>Malvoideae</taxon>
        <taxon>Gossypium</taxon>
    </lineage>
</organism>
<reference evidence="2" key="1">
    <citation type="submission" date="2014-09" db="EMBL/GenBank/DDBJ databases">
        <authorList>
            <person name="Mudge J."/>
            <person name="Ramaraj T."/>
            <person name="Lindquist I.E."/>
            <person name="Bharti A.K."/>
            <person name="Sundararajan A."/>
            <person name="Cameron C.T."/>
            <person name="Woodward J.E."/>
            <person name="May G.D."/>
            <person name="Brubaker C."/>
            <person name="Broadhvest J."/>
            <person name="Wilkins T.A."/>
        </authorList>
    </citation>
    <scope>NUCLEOTIDE SEQUENCE</scope>
    <source>
        <strain evidence="2">cv. AKA8401</strain>
    </source>
</reference>
<sequence>MDQSAFREQFLVSSCASPCLSASSGV</sequence>
<evidence type="ECO:0000313" key="2">
    <source>
        <dbReference type="Proteomes" id="UP000032142"/>
    </source>
</evidence>
<comment type="caution">
    <text evidence="1">The sequence shown here is derived from an EMBL/GenBank/DDBJ whole genome shotgun (WGS) entry which is preliminary data.</text>
</comment>
<keyword evidence="2" id="KW-1185">Reference proteome</keyword>